<feature type="coiled-coil region" evidence="1">
    <location>
        <begin position="21"/>
        <end position="78"/>
    </location>
</feature>
<proteinExistence type="predicted"/>
<name>A0ABR7JPJ4_9FIRM</name>
<protein>
    <submittedName>
        <fullName evidence="2">Uncharacterized protein</fullName>
    </submittedName>
</protein>
<keyword evidence="1" id="KW-0175">Coiled coil</keyword>
<keyword evidence="3" id="KW-1185">Reference proteome</keyword>
<dbReference type="RefSeq" id="WP_153971704.1">
    <property type="nucleotide sequence ID" value="NZ_JACRWE010000003.1"/>
</dbReference>
<evidence type="ECO:0000313" key="3">
    <source>
        <dbReference type="Proteomes" id="UP000609849"/>
    </source>
</evidence>
<dbReference type="EMBL" id="JACRWE010000003">
    <property type="protein sequence ID" value="MBC5996828.1"/>
    <property type="molecule type" value="Genomic_DNA"/>
</dbReference>
<organism evidence="2 3">
    <name type="scientific">Romboutsia faecis</name>
    <dbReference type="NCBI Taxonomy" id="2764597"/>
    <lineage>
        <taxon>Bacteria</taxon>
        <taxon>Bacillati</taxon>
        <taxon>Bacillota</taxon>
        <taxon>Clostridia</taxon>
        <taxon>Peptostreptococcales</taxon>
        <taxon>Peptostreptococcaceae</taxon>
        <taxon>Romboutsia</taxon>
    </lineage>
</organism>
<dbReference type="Proteomes" id="UP000609849">
    <property type="component" value="Unassembled WGS sequence"/>
</dbReference>
<evidence type="ECO:0000256" key="1">
    <source>
        <dbReference type="SAM" id="Coils"/>
    </source>
</evidence>
<accession>A0ABR7JPJ4</accession>
<gene>
    <name evidence="2" type="ORF">H8923_08655</name>
</gene>
<sequence>MKENIKVLDLDIKKCEESLKLNNLLEMVIIIEEMIDKYKNQINFLTSLEKNNVWSYKKKDLEDLNEYLNEHKNKLTNEYKISALKEVFDDAMSEIESNTSLSIDKKLEVTDIINSIKDISFNSKSVEEKWEEIRSYINYISKEEFIIANNLLNLVSFVLKTDL</sequence>
<reference evidence="2 3" key="1">
    <citation type="submission" date="2020-08" db="EMBL/GenBank/DDBJ databases">
        <authorList>
            <person name="Liu C."/>
            <person name="Sun Q."/>
        </authorList>
    </citation>
    <scope>NUCLEOTIDE SEQUENCE [LARGE SCALE GENOMIC DNA]</scope>
    <source>
        <strain evidence="2 3">NSJ-18</strain>
    </source>
</reference>
<evidence type="ECO:0000313" key="2">
    <source>
        <dbReference type="EMBL" id="MBC5996828.1"/>
    </source>
</evidence>
<comment type="caution">
    <text evidence="2">The sequence shown here is derived from an EMBL/GenBank/DDBJ whole genome shotgun (WGS) entry which is preliminary data.</text>
</comment>